<keyword evidence="3" id="KW-1185">Reference proteome</keyword>
<gene>
    <name evidence="2" type="ORF">VAMP_18n255</name>
</gene>
<dbReference type="EMBL" id="JAEDAM010000096">
    <property type="protein sequence ID" value="MBS8122437.1"/>
    <property type="molecule type" value="Genomic_DNA"/>
</dbReference>
<protein>
    <submittedName>
        <fullName evidence="2">ATPase AAA</fullName>
    </submittedName>
</protein>
<evidence type="ECO:0000313" key="3">
    <source>
        <dbReference type="Proteomes" id="UP000680365"/>
    </source>
</evidence>
<dbReference type="Proteomes" id="UP000680365">
    <property type="component" value="Unassembled WGS sequence"/>
</dbReference>
<dbReference type="PANTHER" id="PTHR34825">
    <property type="entry name" value="CONSERVED PROTEIN, WITH A WEAK D-GALACTARATE DEHYDRATASE/ALTRONATE HYDROLASE DOMAIN"/>
    <property type="match status" value="1"/>
</dbReference>
<dbReference type="Pfam" id="PF09820">
    <property type="entry name" value="AAA-ATPase_like"/>
    <property type="match status" value="1"/>
</dbReference>
<feature type="domain" description="AAA-ATPase-like" evidence="1">
    <location>
        <begin position="6"/>
        <end position="66"/>
    </location>
</feature>
<dbReference type="RefSeq" id="WP_213349862.1">
    <property type="nucleotide sequence ID" value="NZ_JAEDAM010000096.1"/>
</dbReference>
<comment type="caution">
    <text evidence="2">The sequence shown here is derived from an EMBL/GenBank/DDBJ whole genome shotgun (WGS) entry which is preliminary data.</text>
</comment>
<proteinExistence type="predicted"/>
<feature type="non-terminal residue" evidence="2">
    <location>
        <position position="66"/>
    </location>
</feature>
<reference evidence="2 3" key="1">
    <citation type="journal article" date="2021" name="Nat. Commun.">
        <title>Reductive evolution and unique predatory mode in the CPR bacterium Vampirococcus lugosii.</title>
        <authorList>
            <person name="Moreira D."/>
            <person name="Zivanovic Y."/>
            <person name="Lopez-Archilla A.I."/>
            <person name="Iniesto M."/>
            <person name="Lopez-Garcia P."/>
        </authorList>
    </citation>
    <scope>NUCLEOTIDE SEQUENCE [LARGE SCALE GENOMIC DNA]</scope>
    <source>
        <strain evidence="2">Chiprana</strain>
    </source>
</reference>
<name>A0ABS5QMP2_9BACT</name>
<accession>A0ABS5QMP2</accession>
<dbReference type="InterPro" id="IPR018631">
    <property type="entry name" value="AAA-ATPase-like_dom"/>
</dbReference>
<organism evidence="2 3">
    <name type="scientific">Candidatus Vampirococcus lugosii</name>
    <dbReference type="NCBI Taxonomy" id="2789015"/>
    <lineage>
        <taxon>Bacteria</taxon>
        <taxon>Candidatus Absconditibacteriota</taxon>
        <taxon>Vampirococcus</taxon>
    </lineage>
</organism>
<evidence type="ECO:0000259" key="1">
    <source>
        <dbReference type="Pfam" id="PF09820"/>
    </source>
</evidence>
<sequence length="66" mass="8007">MKKILIGTQDFKTFINEKGYYIDKTKTIHNLLISNRYYFLSRPRRFGKSLTLSMIKYLYMGEKELF</sequence>
<evidence type="ECO:0000313" key="2">
    <source>
        <dbReference type="EMBL" id="MBS8122437.1"/>
    </source>
</evidence>
<dbReference type="PANTHER" id="PTHR34825:SF1">
    <property type="entry name" value="AAA-ATPASE-LIKE DOMAIN-CONTAINING PROTEIN"/>
    <property type="match status" value="1"/>
</dbReference>